<dbReference type="SUPFAM" id="SSF48371">
    <property type="entry name" value="ARM repeat"/>
    <property type="match status" value="1"/>
</dbReference>
<sequence>MNRANLPSIAIALAAGVGLGALVTALVGDDARQCRQAGGAASEARIARLEAELARRPAMSAPPAASGAAMTRGDGPGRPPDVANRVDASRPDVDRLLKDLLTLAWNDRRDFSEKLEDFLAEHPGSDGIAIASKGVSDLGDNRDVLSDDALKSMYRRQQDPALQRVLAQVASMRGDNSLIESHAGRAAVGLHSPDAGERQRALVELARIRHVAAADIALPMLRDPDTGVLLDALLALRATGNQRHVGAIEPLLDHPDEAVAWLATDVVTELQSLSESARTRVAHGELAAELPPLPLPDASAYAACGLASG</sequence>
<organism evidence="2 3">
    <name type="scientific">Luteimonas viscosa</name>
    <dbReference type="NCBI Taxonomy" id="1132694"/>
    <lineage>
        <taxon>Bacteria</taxon>
        <taxon>Pseudomonadati</taxon>
        <taxon>Pseudomonadota</taxon>
        <taxon>Gammaproteobacteria</taxon>
        <taxon>Lysobacterales</taxon>
        <taxon>Lysobacteraceae</taxon>
        <taxon>Luteimonas</taxon>
    </lineage>
</organism>
<feature type="compositionally biased region" description="Low complexity" evidence="1">
    <location>
        <begin position="56"/>
        <end position="70"/>
    </location>
</feature>
<dbReference type="AlphaFoldDB" id="A0A5D4XVB1"/>
<name>A0A5D4XVB1_9GAMM</name>
<evidence type="ECO:0000313" key="2">
    <source>
        <dbReference type="EMBL" id="TYT26972.1"/>
    </source>
</evidence>
<keyword evidence="3" id="KW-1185">Reference proteome</keyword>
<accession>A0A5D4XVB1</accession>
<evidence type="ECO:0000313" key="3">
    <source>
        <dbReference type="Proteomes" id="UP000324973"/>
    </source>
</evidence>
<dbReference type="Proteomes" id="UP000324973">
    <property type="component" value="Unassembled WGS sequence"/>
</dbReference>
<protein>
    <submittedName>
        <fullName evidence="2">Uncharacterized protein</fullName>
    </submittedName>
</protein>
<gene>
    <name evidence="2" type="ORF">FZO89_12270</name>
</gene>
<dbReference type="InterPro" id="IPR011989">
    <property type="entry name" value="ARM-like"/>
</dbReference>
<proteinExistence type="predicted"/>
<dbReference type="EMBL" id="VTFT01000001">
    <property type="protein sequence ID" value="TYT26972.1"/>
    <property type="molecule type" value="Genomic_DNA"/>
</dbReference>
<dbReference type="RefSeq" id="WP_149103525.1">
    <property type="nucleotide sequence ID" value="NZ_VTFT01000001.1"/>
</dbReference>
<comment type="caution">
    <text evidence="2">The sequence shown here is derived from an EMBL/GenBank/DDBJ whole genome shotgun (WGS) entry which is preliminary data.</text>
</comment>
<feature type="region of interest" description="Disordered" evidence="1">
    <location>
        <begin position="56"/>
        <end position="86"/>
    </location>
</feature>
<evidence type="ECO:0000256" key="1">
    <source>
        <dbReference type="SAM" id="MobiDB-lite"/>
    </source>
</evidence>
<dbReference type="OrthoDB" id="5700253at2"/>
<dbReference type="InterPro" id="IPR016024">
    <property type="entry name" value="ARM-type_fold"/>
</dbReference>
<dbReference type="Gene3D" id="1.25.10.10">
    <property type="entry name" value="Leucine-rich Repeat Variant"/>
    <property type="match status" value="1"/>
</dbReference>
<reference evidence="2 3" key="1">
    <citation type="submission" date="2019-08" db="EMBL/GenBank/DDBJ databases">
        <title>Luteimonas viscosus sp. nov., isolated from soil of a sunflower field.</title>
        <authorList>
            <person name="Jianli Z."/>
            <person name="Ying Z."/>
        </authorList>
    </citation>
    <scope>NUCLEOTIDE SEQUENCE [LARGE SCALE GENOMIC DNA]</scope>
    <source>
        <strain evidence="2 3">XBU10</strain>
    </source>
</reference>